<dbReference type="Proteomes" id="UP000242188">
    <property type="component" value="Unassembled WGS sequence"/>
</dbReference>
<evidence type="ECO:0000256" key="1">
    <source>
        <dbReference type="ARBA" id="ARBA00001231"/>
    </source>
</evidence>
<name>A0A210QC47_MIZYE</name>
<dbReference type="STRING" id="6573.A0A210QC47"/>
<dbReference type="GO" id="GO:0004563">
    <property type="term" value="F:beta-N-acetylhexosaminidase activity"/>
    <property type="evidence" value="ECO:0007669"/>
    <property type="project" value="UniProtKB-EC"/>
</dbReference>
<keyword evidence="4" id="KW-0378">Hydrolase</keyword>
<keyword evidence="6" id="KW-0812">Transmembrane</keyword>
<dbReference type="OrthoDB" id="47475at2759"/>
<evidence type="ECO:0000256" key="4">
    <source>
        <dbReference type="ARBA" id="ARBA00022801"/>
    </source>
</evidence>
<dbReference type="GO" id="GO:0005975">
    <property type="term" value="P:carbohydrate metabolic process"/>
    <property type="evidence" value="ECO:0007669"/>
    <property type="project" value="InterPro"/>
</dbReference>
<dbReference type="Gene3D" id="3.20.20.80">
    <property type="entry name" value="Glycosidases"/>
    <property type="match status" value="1"/>
</dbReference>
<evidence type="ECO:0000313" key="9">
    <source>
        <dbReference type="Proteomes" id="UP000242188"/>
    </source>
</evidence>
<gene>
    <name evidence="8" type="ORF">KP79_PYT16991</name>
</gene>
<dbReference type="InterPro" id="IPR038901">
    <property type="entry name" value="HEXDC-like"/>
</dbReference>
<evidence type="ECO:0000256" key="5">
    <source>
        <dbReference type="SAM" id="MobiDB-lite"/>
    </source>
</evidence>
<reference evidence="8 9" key="1">
    <citation type="journal article" date="2017" name="Nat. Ecol. Evol.">
        <title>Scallop genome provides insights into evolution of bilaterian karyotype and development.</title>
        <authorList>
            <person name="Wang S."/>
            <person name="Zhang J."/>
            <person name="Jiao W."/>
            <person name="Li J."/>
            <person name="Xun X."/>
            <person name="Sun Y."/>
            <person name="Guo X."/>
            <person name="Huan P."/>
            <person name="Dong B."/>
            <person name="Zhang L."/>
            <person name="Hu X."/>
            <person name="Sun X."/>
            <person name="Wang J."/>
            <person name="Zhao C."/>
            <person name="Wang Y."/>
            <person name="Wang D."/>
            <person name="Huang X."/>
            <person name="Wang R."/>
            <person name="Lv J."/>
            <person name="Li Y."/>
            <person name="Zhang Z."/>
            <person name="Liu B."/>
            <person name="Lu W."/>
            <person name="Hui Y."/>
            <person name="Liang J."/>
            <person name="Zhou Z."/>
            <person name="Hou R."/>
            <person name="Li X."/>
            <person name="Liu Y."/>
            <person name="Li H."/>
            <person name="Ning X."/>
            <person name="Lin Y."/>
            <person name="Zhao L."/>
            <person name="Xing Q."/>
            <person name="Dou J."/>
            <person name="Li Y."/>
            <person name="Mao J."/>
            <person name="Guo H."/>
            <person name="Dou H."/>
            <person name="Li T."/>
            <person name="Mu C."/>
            <person name="Jiang W."/>
            <person name="Fu Q."/>
            <person name="Fu X."/>
            <person name="Miao Y."/>
            <person name="Liu J."/>
            <person name="Yu Q."/>
            <person name="Li R."/>
            <person name="Liao H."/>
            <person name="Li X."/>
            <person name="Kong Y."/>
            <person name="Jiang Z."/>
            <person name="Chourrout D."/>
            <person name="Li R."/>
            <person name="Bao Z."/>
        </authorList>
    </citation>
    <scope>NUCLEOTIDE SEQUENCE [LARGE SCALE GENOMIC DNA]</scope>
    <source>
        <strain evidence="8 9">PY_sf001</strain>
    </source>
</reference>
<comment type="similarity">
    <text evidence="2">Belongs to the glycosyl hydrolase 20 family.</text>
</comment>
<dbReference type="AlphaFoldDB" id="A0A210QC47"/>
<evidence type="ECO:0000256" key="3">
    <source>
        <dbReference type="ARBA" id="ARBA00012663"/>
    </source>
</evidence>
<evidence type="ECO:0000259" key="7">
    <source>
        <dbReference type="Pfam" id="PF00728"/>
    </source>
</evidence>
<comment type="catalytic activity">
    <reaction evidence="1">
        <text>Hydrolysis of terminal non-reducing N-acetyl-D-hexosamine residues in N-acetyl-beta-D-hexosaminides.</text>
        <dbReference type="EC" id="3.2.1.52"/>
    </reaction>
</comment>
<dbReference type="EMBL" id="NEDP02004212">
    <property type="protein sequence ID" value="OWF46305.1"/>
    <property type="molecule type" value="Genomic_DNA"/>
</dbReference>
<feature type="compositionally biased region" description="Polar residues" evidence="5">
    <location>
        <begin position="883"/>
        <end position="899"/>
    </location>
</feature>
<dbReference type="CDD" id="cd06565">
    <property type="entry name" value="GH20_GcnA-like"/>
    <property type="match status" value="1"/>
</dbReference>
<feature type="compositionally biased region" description="Polar residues" evidence="5">
    <location>
        <begin position="918"/>
        <end position="941"/>
    </location>
</feature>
<feature type="transmembrane region" description="Helical" evidence="6">
    <location>
        <begin position="16"/>
        <end position="34"/>
    </location>
</feature>
<comment type="caution">
    <text evidence="8">The sequence shown here is derived from an EMBL/GenBank/DDBJ whole genome shotgun (WGS) entry which is preliminary data.</text>
</comment>
<dbReference type="SUPFAM" id="SSF51445">
    <property type="entry name" value="(Trans)glycosidases"/>
    <property type="match status" value="1"/>
</dbReference>
<proteinExistence type="inferred from homology"/>
<keyword evidence="6" id="KW-1133">Transmembrane helix</keyword>
<dbReference type="PANTHER" id="PTHR21040:SF8">
    <property type="entry name" value="BCDNA.GH04120"/>
    <property type="match status" value="1"/>
</dbReference>
<dbReference type="InterPro" id="IPR017853">
    <property type="entry name" value="GH"/>
</dbReference>
<evidence type="ECO:0000256" key="6">
    <source>
        <dbReference type="SAM" id="Phobius"/>
    </source>
</evidence>
<keyword evidence="9" id="KW-1185">Reference proteome</keyword>
<keyword evidence="6" id="KW-0472">Membrane</keyword>
<evidence type="ECO:0000256" key="2">
    <source>
        <dbReference type="ARBA" id="ARBA00006285"/>
    </source>
</evidence>
<protein>
    <recommendedName>
        <fullName evidence="3">beta-N-acetylhexosaminidase</fullName>
        <ecNumber evidence="3">3.2.1.52</ecNumber>
    </recommendedName>
</protein>
<evidence type="ECO:0000313" key="8">
    <source>
        <dbReference type="EMBL" id="OWF46305.1"/>
    </source>
</evidence>
<sequence>MVDPTVARRAVSRYRLYLAAAVLIAVALISYYFMNKAPSQHAKDTFKSRSGMKYNQNIKQWKQSKFISNSNLQSQKGQKLQYQAKSYQQVTENPRPADNFKRPFDAPVDRVPVVPFLDRLLGRDVTTRQTPRKQGPLDVWRIMNESRFYGPVSEYSEFFHGMKRLVHLDLKGAPPNKLYLQKLFPLFKTFGATGVILEYEDMFPYKGRFSVVPAKNCYTEEDVKDILKYAAQSELEIIPFVPTFDHLEFLLKHEEFRNMRDLDSSPLVITPALDSTYAILTELIKQVMTLHNTSDYFHIGAGRATDLGIGLSASLTNKGKTKEDIMLDHVIKVGRLIKERFKKQPIMWDDMLRRMDAKKLQDSQLGKYVQPMVRSYMTDPAETLTSDIWSKYRGTFQNMWIASSFKGSTGSGRVMTDAVYHLKNHLNWIRLMETVGPGARDQQQAVNIIGIGIMGRQRYGHFGTLCELLPAGLPSLAISLKVMQLGGFNESIHRLVSTQLQCEKPVKLDLLKKYKDNDGCKFPGSTIYYKLRTLWGKLQTYDTVKEKINSFASEINYKHHFFDPNELKRINTSLLMLNASIGRMDGFLRNEIRTYFDSMTANEWVEINIRQTVQEITEEVLEIAEFSKRRTWSDRPGYEALAAKKVQGGDLKIGNPSVVVKGLDEKWGKSVNMLKLSPLQQLQKIRRRFNQSKIFQANLQQKLSADRFRDIGSSQRNIPAIEQKSGMGMANGQLKMPVKDPSSGMGMTNGQQKMPVKDPSSGMGMTNGQLKMPGKDPSSGMGMVNGQLKMPVKDPISGMGMTNGQQKMPVKDPRSGMGMTNGQLKMPVKDPSSGMGMANGQLKMPMKDPKPGMGSAYGQLKNDATNIQRNRPAVEPKPGMGTGNNYPSFQKSPLDTSQGRVLDRFQSANILPRKDSYRTASEGGTLNNPAQPSRKQRSSNAAGRFRFPVNTNP</sequence>
<accession>A0A210QC47</accession>
<feature type="region of interest" description="Disordered" evidence="5">
    <location>
        <begin position="866"/>
        <end position="953"/>
    </location>
</feature>
<dbReference type="InterPro" id="IPR015883">
    <property type="entry name" value="Glyco_hydro_20_cat"/>
</dbReference>
<feature type="domain" description="Glycoside hydrolase family 20 catalytic" evidence="7">
    <location>
        <begin position="214"/>
        <end position="358"/>
    </location>
</feature>
<dbReference type="PANTHER" id="PTHR21040">
    <property type="entry name" value="BCDNA.GH04120"/>
    <property type="match status" value="1"/>
</dbReference>
<dbReference type="EC" id="3.2.1.52" evidence="3"/>
<dbReference type="Pfam" id="PF00728">
    <property type="entry name" value="Glyco_hydro_20"/>
    <property type="match status" value="1"/>
</dbReference>
<organism evidence="8 9">
    <name type="scientific">Mizuhopecten yessoensis</name>
    <name type="common">Japanese scallop</name>
    <name type="synonym">Patinopecten yessoensis</name>
    <dbReference type="NCBI Taxonomy" id="6573"/>
    <lineage>
        <taxon>Eukaryota</taxon>
        <taxon>Metazoa</taxon>
        <taxon>Spiralia</taxon>
        <taxon>Lophotrochozoa</taxon>
        <taxon>Mollusca</taxon>
        <taxon>Bivalvia</taxon>
        <taxon>Autobranchia</taxon>
        <taxon>Pteriomorphia</taxon>
        <taxon>Pectinida</taxon>
        <taxon>Pectinoidea</taxon>
        <taxon>Pectinidae</taxon>
        <taxon>Mizuhopecten</taxon>
    </lineage>
</organism>